<dbReference type="AlphaFoldDB" id="A0AAJ0U8H5"/>
<reference evidence="1" key="1">
    <citation type="submission" date="2017-08" db="EMBL/GenBank/DDBJ databases">
        <authorList>
            <person name="Imhoff J.F."/>
            <person name="Rahn T."/>
            <person name="Kuenzel S."/>
            <person name="Neulinger S.C."/>
        </authorList>
    </citation>
    <scope>NUCLEOTIDE SEQUENCE</scope>
    <source>
        <strain evidence="1">DSM 11080</strain>
    </source>
</reference>
<dbReference type="Gene3D" id="2.60.40.2080">
    <property type="match status" value="1"/>
</dbReference>
<dbReference type="Proteomes" id="UP001296776">
    <property type="component" value="Unassembled WGS sequence"/>
</dbReference>
<comment type="caution">
    <text evidence="1">The sequence shown here is derived from an EMBL/GenBank/DDBJ whole genome shotgun (WGS) entry which is preliminary data.</text>
</comment>
<reference evidence="1" key="2">
    <citation type="journal article" date="2020" name="Microorganisms">
        <title>Osmotic Adaptation and Compatible Solute Biosynthesis of Phototrophic Bacteria as Revealed from Genome Analyses.</title>
        <authorList>
            <person name="Imhoff J.F."/>
            <person name="Rahn T."/>
            <person name="Kunzel S."/>
            <person name="Keller A."/>
            <person name="Neulinger S.C."/>
        </authorList>
    </citation>
    <scope>NUCLEOTIDE SEQUENCE</scope>
    <source>
        <strain evidence="1">DSM 11080</strain>
    </source>
</reference>
<dbReference type="InterPro" id="IPR037221">
    <property type="entry name" value="H-type_lectin_dom_sf"/>
</dbReference>
<organism evidence="1 2">
    <name type="scientific">Halochromatium glycolicum</name>
    <dbReference type="NCBI Taxonomy" id="85075"/>
    <lineage>
        <taxon>Bacteria</taxon>
        <taxon>Pseudomonadati</taxon>
        <taxon>Pseudomonadota</taxon>
        <taxon>Gammaproteobacteria</taxon>
        <taxon>Chromatiales</taxon>
        <taxon>Chromatiaceae</taxon>
        <taxon>Halochromatium</taxon>
    </lineage>
</organism>
<evidence type="ECO:0000313" key="2">
    <source>
        <dbReference type="Proteomes" id="UP001296776"/>
    </source>
</evidence>
<sequence>MRLRAVSDIGFEIRFQEWDYRQRDFADNYHAVEDIPYLVLQPGHHLLSDGSEWEVGRFTLNGTGNWTGILFDTPFAAVPHLFLTIQTANGNQAVAVRAKNLSTDGFDAALFEEEALMDGHLLERIGYLAIDSLNGGGLLDLDGQPLPYLLQRLSADERWSPALSHRLKVEEERSQDNEIGHTDETLHLLALGDQILAQQVSHNGADTSALRRLAPTQDAPMEWGLIRGIDHHWQTLPFANTYTDPVLIAKPASHRDSDPGVIRLTELSPTHAQLRFQEWDYLDGTHGSAEDLFYLIAEAGAYSLAGLNVEADWLTSNKLGRAGQWERLDFNTLFLADPAVFASVMTDHGADAVTTRIRHLDLTGFELAMDEQESKANGHTNERLGWIALDSGSVTTSDGRRVQVFFDQLDHLLSPLPYPLPSSHRHPSVLADIITTDGADPITLRYANPDATQIELQLSEERSQDTETNHVPEEIGIFVGE</sequence>
<dbReference type="EMBL" id="NRSJ01000077">
    <property type="protein sequence ID" value="MBK1707280.1"/>
    <property type="molecule type" value="Genomic_DNA"/>
</dbReference>
<evidence type="ECO:0000313" key="1">
    <source>
        <dbReference type="EMBL" id="MBK1707280.1"/>
    </source>
</evidence>
<keyword evidence="2" id="KW-1185">Reference proteome</keyword>
<dbReference type="RefSeq" id="WP_200348763.1">
    <property type="nucleotide sequence ID" value="NZ_NRSJ01000077.1"/>
</dbReference>
<name>A0AAJ0U8H5_9GAMM</name>
<protein>
    <submittedName>
        <fullName evidence="1">Uncharacterized protein</fullName>
    </submittedName>
</protein>
<accession>A0AAJ0U8H5</accession>
<proteinExistence type="predicted"/>
<gene>
    <name evidence="1" type="ORF">CKO40_22795</name>
</gene>